<evidence type="ECO:0000313" key="3">
    <source>
        <dbReference type="WBParaSite" id="ALUE_0000828201-mRNA-1"/>
    </source>
</evidence>
<feature type="transmembrane region" description="Helical" evidence="1">
    <location>
        <begin position="33"/>
        <end position="52"/>
    </location>
</feature>
<evidence type="ECO:0000313" key="2">
    <source>
        <dbReference type="Proteomes" id="UP000036681"/>
    </source>
</evidence>
<keyword evidence="1" id="KW-1133">Transmembrane helix</keyword>
<reference evidence="3" key="1">
    <citation type="submission" date="2023-03" db="UniProtKB">
        <authorList>
            <consortium name="WormBaseParasite"/>
        </authorList>
    </citation>
    <scope>IDENTIFICATION</scope>
</reference>
<sequence length="305" mass="34859">MWNNKFHCSPYCIDKYYKNAEHLLVKRCLPSHYSIVFQFFFFKFGIVCLFVLKEYANIILRICSVLNVCANIAITKLMCSMIFFLWSLVLSAVHYARKQRLTAILSQYFFSPYYHDTMLLCRRIPTVSSSARNILRVENALTNGGTGTSLWKMSSEPTLPFQSESSLLYRTEEVEIVAKPSWGEFHVKDWQIVARPLVTRTPRIAFIVSLGLASSKGGHSEQAGIELAGVLANENAFSSESHATYTQIQPVHVNRLCKKIASRRGRPWEIIYDCDLDEFYNITFAWSENALFDIDGKASVKSIQS</sequence>
<dbReference type="Proteomes" id="UP000036681">
    <property type="component" value="Unplaced"/>
</dbReference>
<proteinExistence type="predicted"/>
<accession>A0A9J2PED9</accession>
<keyword evidence="2" id="KW-1185">Reference proteome</keyword>
<keyword evidence="1" id="KW-0472">Membrane</keyword>
<protein>
    <submittedName>
        <fullName evidence="3">Uncharacterized protein</fullName>
    </submittedName>
</protein>
<dbReference type="WBParaSite" id="ALUE_0000828201-mRNA-1">
    <property type="protein sequence ID" value="ALUE_0000828201-mRNA-1"/>
    <property type="gene ID" value="ALUE_0000828201"/>
</dbReference>
<feature type="transmembrane region" description="Helical" evidence="1">
    <location>
        <begin position="64"/>
        <end position="89"/>
    </location>
</feature>
<name>A0A9J2PED9_ASCLU</name>
<dbReference type="AlphaFoldDB" id="A0A9J2PED9"/>
<keyword evidence="1" id="KW-0812">Transmembrane</keyword>
<evidence type="ECO:0000256" key="1">
    <source>
        <dbReference type="SAM" id="Phobius"/>
    </source>
</evidence>
<organism evidence="2 3">
    <name type="scientific">Ascaris lumbricoides</name>
    <name type="common">Giant roundworm</name>
    <dbReference type="NCBI Taxonomy" id="6252"/>
    <lineage>
        <taxon>Eukaryota</taxon>
        <taxon>Metazoa</taxon>
        <taxon>Ecdysozoa</taxon>
        <taxon>Nematoda</taxon>
        <taxon>Chromadorea</taxon>
        <taxon>Rhabditida</taxon>
        <taxon>Spirurina</taxon>
        <taxon>Ascaridomorpha</taxon>
        <taxon>Ascaridoidea</taxon>
        <taxon>Ascarididae</taxon>
        <taxon>Ascaris</taxon>
    </lineage>
</organism>